<name>A0A562NSN8_9RHOB</name>
<keyword evidence="7 8" id="KW-0472">Membrane</keyword>
<evidence type="ECO:0000256" key="6">
    <source>
        <dbReference type="ARBA" id="ARBA00022989"/>
    </source>
</evidence>
<feature type="transmembrane region" description="Helical" evidence="8">
    <location>
        <begin position="171"/>
        <end position="195"/>
    </location>
</feature>
<dbReference type="PANTHER" id="PTHR30614">
    <property type="entry name" value="MEMBRANE COMPONENT OF AMINO ACID ABC TRANSPORTER"/>
    <property type="match status" value="1"/>
</dbReference>
<gene>
    <name evidence="10" type="ORF">IQ24_01737</name>
</gene>
<dbReference type="AlphaFoldDB" id="A0A562NSN8"/>
<feature type="transmembrane region" description="Helical" evidence="8">
    <location>
        <begin position="299"/>
        <end position="324"/>
    </location>
</feature>
<evidence type="ECO:0000256" key="3">
    <source>
        <dbReference type="ARBA" id="ARBA00022448"/>
    </source>
</evidence>
<evidence type="ECO:0000256" key="4">
    <source>
        <dbReference type="ARBA" id="ARBA00022475"/>
    </source>
</evidence>
<dbReference type="InterPro" id="IPR000515">
    <property type="entry name" value="MetI-like"/>
</dbReference>
<evidence type="ECO:0000256" key="2">
    <source>
        <dbReference type="ARBA" id="ARBA00010072"/>
    </source>
</evidence>
<evidence type="ECO:0000259" key="9">
    <source>
        <dbReference type="PROSITE" id="PS50928"/>
    </source>
</evidence>
<feature type="transmembrane region" description="Helical" evidence="8">
    <location>
        <begin position="344"/>
        <end position="363"/>
    </location>
</feature>
<dbReference type="CDD" id="cd06261">
    <property type="entry name" value="TM_PBP2"/>
    <property type="match status" value="1"/>
</dbReference>
<comment type="subcellular location">
    <subcellularLocation>
        <location evidence="1">Cell inner membrane</location>
        <topology evidence="1">Multi-pass membrane protein</topology>
    </subcellularLocation>
    <subcellularLocation>
        <location evidence="8">Cell membrane</location>
        <topology evidence="8">Multi-pass membrane protein</topology>
    </subcellularLocation>
</comment>
<evidence type="ECO:0000313" key="11">
    <source>
        <dbReference type="Proteomes" id="UP000316225"/>
    </source>
</evidence>
<dbReference type="InterPro" id="IPR010065">
    <property type="entry name" value="AA_ABC_transptr_permease_3TM"/>
</dbReference>
<dbReference type="InterPro" id="IPR035906">
    <property type="entry name" value="MetI-like_sf"/>
</dbReference>
<organism evidence="10 11">
    <name type="scientific">Paracoccus sulfuroxidans</name>
    <dbReference type="NCBI Taxonomy" id="384678"/>
    <lineage>
        <taxon>Bacteria</taxon>
        <taxon>Pseudomonadati</taxon>
        <taxon>Pseudomonadota</taxon>
        <taxon>Alphaproteobacteria</taxon>
        <taxon>Rhodobacterales</taxon>
        <taxon>Paracoccaceae</taxon>
        <taxon>Paracoccus</taxon>
    </lineage>
</organism>
<dbReference type="GO" id="GO:0043190">
    <property type="term" value="C:ATP-binding cassette (ABC) transporter complex"/>
    <property type="evidence" value="ECO:0007669"/>
    <property type="project" value="InterPro"/>
</dbReference>
<dbReference type="GO" id="GO:0022857">
    <property type="term" value="F:transmembrane transporter activity"/>
    <property type="evidence" value="ECO:0007669"/>
    <property type="project" value="InterPro"/>
</dbReference>
<feature type="transmembrane region" description="Helical" evidence="8">
    <location>
        <begin position="207"/>
        <end position="231"/>
    </location>
</feature>
<protein>
    <submittedName>
        <fullName evidence="10">General L-amino acid transport system permease protein</fullName>
    </submittedName>
</protein>
<sequence length="378" mass="41054">MSPMQKKIRWLHVNLFAKPADALLTLVVVPLLLWAVWAFLSWALTAADWSVVFNSLKVLMTGTFPSSKLWLVWIVAGMIAALAGLATSASIPFGRTAAVIAVLCYLVLVLAIFGAAHIAPQALLVLAAFHAAWLIGLRVPVLRENLAPIAFGTLIAVLVILSPVGPSNWGGLLLSILITLTAALLTIPLGILLAFGRQSKIASLRALCTGYIEVMRSVPLILVVFCIWVAFPLVLPKFPIPDVVRGLIGFTLFYSAYAAEFIRSGLQSVAKGQTEAAESLGLSDFDLKRIVILPQALRVAVPGLVGNILDIFNYAPLVFIIGLTDFLRAGQMILANPENSARTYEIYVFMFLTYFVVGSIITFQARRLEQKLNKGVRK</sequence>
<evidence type="ECO:0000256" key="7">
    <source>
        <dbReference type="ARBA" id="ARBA00023136"/>
    </source>
</evidence>
<keyword evidence="11" id="KW-1185">Reference proteome</keyword>
<accession>A0A562NSN8</accession>
<dbReference type="Pfam" id="PF00528">
    <property type="entry name" value="BPD_transp_1"/>
    <property type="match status" value="1"/>
</dbReference>
<dbReference type="SUPFAM" id="SSF161098">
    <property type="entry name" value="MetI-like"/>
    <property type="match status" value="1"/>
</dbReference>
<dbReference type="PANTHER" id="PTHR30614:SF41">
    <property type="entry name" value="INNER MEMBRANE AMINO-ACID ABC TRANSPORTER PERMEASE PROTEIN YHDY"/>
    <property type="match status" value="1"/>
</dbReference>
<dbReference type="GO" id="GO:0006865">
    <property type="term" value="P:amino acid transport"/>
    <property type="evidence" value="ECO:0007669"/>
    <property type="project" value="TreeGrafter"/>
</dbReference>
<keyword evidence="6 8" id="KW-1133">Transmembrane helix</keyword>
<evidence type="ECO:0000256" key="8">
    <source>
        <dbReference type="RuleBase" id="RU363032"/>
    </source>
</evidence>
<feature type="transmembrane region" description="Helical" evidence="8">
    <location>
        <begin position="243"/>
        <end position="262"/>
    </location>
</feature>
<dbReference type="PROSITE" id="PS50928">
    <property type="entry name" value="ABC_TM1"/>
    <property type="match status" value="1"/>
</dbReference>
<feature type="domain" description="ABC transmembrane type-1" evidence="9">
    <location>
        <begin position="172"/>
        <end position="365"/>
    </location>
</feature>
<dbReference type="Gene3D" id="1.10.3720.10">
    <property type="entry name" value="MetI-like"/>
    <property type="match status" value="1"/>
</dbReference>
<evidence type="ECO:0000256" key="5">
    <source>
        <dbReference type="ARBA" id="ARBA00022692"/>
    </source>
</evidence>
<reference evidence="10 11" key="1">
    <citation type="journal article" date="2015" name="Stand. Genomic Sci.">
        <title>Genomic Encyclopedia of Bacterial and Archaeal Type Strains, Phase III: the genomes of soil and plant-associated and newly described type strains.</title>
        <authorList>
            <person name="Whitman W.B."/>
            <person name="Woyke T."/>
            <person name="Klenk H.P."/>
            <person name="Zhou Y."/>
            <person name="Lilburn T.G."/>
            <person name="Beck B.J."/>
            <person name="De Vos P."/>
            <person name="Vandamme P."/>
            <person name="Eisen J.A."/>
            <person name="Garrity G."/>
            <person name="Hugenholtz P."/>
            <person name="Kyrpides N.C."/>
        </authorList>
    </citation>
    <scope>NUCLEOTIDE SEQUENCE [LARGE SCALE GENOMIC DNA]</scope>
    <source>
        <strain evidence="10 11">CGMCC 1.5364</strain>
    </source>
</reference>
<comment type="similarity">
    <text evidence="2">Belongs to the binding-protein-dependent transport system permease family. HisMQ subfamily.</text>
</comment>
<proteinExistence type="inferred from homology"/>
<dbReference type="NCBIfam" id="TIGR01726">
    <property type="entry name" value="HEQRo_perm_3TM"/>
    <property type="match status" value="1"/>
</dbReference>
<keyword evidence="3 8" id="KW-0813">Transport</keyword>
<keyword evidence="5 8" id="KW-0812">Transmembrane</keyword>
<feature type="transmembrane region" description="Helical" evidence="8">
    <location>
        <begin position="96"/>
        <end position="116"/>
    </location>
</feature>
<evidence type="ECO:0000313" key="10">
    <source>
        <dbReference type="EMBL" id="TWI35227.1"/>
    </source>
</evidence>
<dbReference type="EMBL" id="VLKU01000004">
    <property type="protein sequence ID" value="TWI35227.1"/>
    <property type="molecule type" value="Genomic_DNA"/>
</dbReference>
<feature type="transmembrane region" description="Helical" evidence="8">
    <location>
        <begin position="122"/>
        <end position="139"/>
    </location>
</feature>
<feature type="transmembrane region" description="Helical" evidence="8">
    <location>
        <begin position="146"/>
        <end position="165"/>
    </location>
</feature>
<dbReference type="OrthoDB" id="9814902at2"/>
<evidence type="ECO:0000256" key="1">
    <source>
        <dbReference type="ARBA" id="ARBA00004429"/>
    </source>
</evidence>
<comment type="caution">
    <text evidence="10">The sequence shown here is derived from an EMBL/GenBank/DDBJ whole genome shotgun (WGS) entry which is preliminary data.</text>
</comment>
<dbReference type="Proteomes" id="UP000316225">
    <property type="component" value="Unassembled WGS sequence"/>
</dbReference>
<keyword evidence="4" id="KW-1003">Cell membrane</keyword>
<feature type="transmembrane region" description="Helical" evidence="8">
    <location>
        <begin position="70"/>
        <end position="89"/>
    </location>
</feature>
<dbReference type="InterPro" id="IPR043429">
    <property type="entry name" value="ArtM/GltK/GlnP/TcyL/YhdX-like"/>
</dbReference>